<evidence type="ECO:0000256" key="1">
    <source>
        <dbReference type="ARBA" id="ARBA00022490"/>
    </source>
</evidence>
<accession>A0A1F6NE23</accession>
<dbReference type="GO" id="GO:0043743">
    <property type="term" value="F:LPPG:FO 2-phospho-L-lactate transferase activity"/>
    <property type="evidence" value="ECO:0007669"/>
    <property type="project" value="InterPro"/>
</dbReference>
<dbReference type="EMBL" id="MFQS01000051">
    <property type="protein sequence ID" value="OGH82060.1"/>
    <property type="molecule type" value="Genomic_DNA"/>
</dbReference>
<keyword evidence="1" id="KW-0963">Cytoplasm</keyword>
<evidence type="ECO:0000313" key="3">
    <source>
        <dbReference type="Proteomes" id="UP000176300"/>
    </source>
</evidence>
<proteinExistence type="predicted"/>
<evidence type="ECO:0008006" key="4">
    <source>
        <dbReference type="Google" id="ProtNLM"/>
    </source>
</evidence>
<dbReference type="SUPFAM" id="SSF142338">
    <property type="entry name" value="CofD-like"/>
    <property type="match status" value="1"/>
</dbReference>
<dbReference type="CDD" id="cd07187">
    <property type="entry name" value="YvcK_like"/>
    <property type="match status" value="1"/>
</dbReference>
<dbReference type="InterPro" id="IPR002882">
    <property type="entry name" value="CofD"/>
</dbReference>
<dbReference type="InterPro" id="IPR038136">
    <property type="entry name" value="CofD-like_dom_sf"/>
</dbReference>
<dbReference type="Gene3D" id="3.40.50.10680">
    <property type="entry name" value="CofD-like domains"/>
    <property type="match status" value="1"/>
</dbReference>
<gene>
    <name evidence="2" type="ORF">A2373_03430</name>
</gene>
<comment type="caution">
    <text evidence="2">The sequence shown here is derived from an EMBL/GenBank/DDBJ whole genome shotgun (WGS) entry which is preliminary data.</text>
</comment>
<protein>
    <recommendedName>
        <fullName evidence="4">Gluconeogenesis factor</fullName>
    </recommendedName>
</protein>
<dbReference type="PANTHER" id="PTHR30135">
    <property type="entry name" value="UNCHARACTERIZED PROTEIN YVCK-RELATED"/>
    <property type="match status" value="1"/>
</dbReference>
<dbReference type="Proteomes" id="UP000176300">
    <property type="component" value="Unassembled WGS sequence"/>
</dbReference>
<reference evidence="2 3" key="1">
    <citation type="journal article" date="2016" name="Nat. Commun.">
        <title>Thousands of microbial genomes shed light on interconnected biogeochemical processes in an aquifer system.</title>
        <authorList>
            <person name="Anantharaman K."/>
            <person name="Brown C.T."/>
            <person name="Hug L.A."/>
            <person name="Sharon I."/>
            <person name="Castelle C.J."/>
            <person name="Probst A.J."/>
            <person name="Thomas B.C."/>
            <person name="Singh A."/>
            <person name="Wilkins M.J."/>
            <person name="Karaoz U."/>
            <person name="Brodie E.L."/>
            <person name="Williams K.H."/>
            <person name="Hubbard S.S."/>
            <person name="Banfield J.F."/>
        </authorList>
    </citation>
    <scope>NUCLEOTIDE SEQUENCE [LARGE SCALE GENOMIC DNA]</scope>
</reference>
<dbReference type="AlphaFoldDB" id="A0A1F6NE23"/>
<dbReference type="InterPro" id="IPR010119">
    <property type="entry name" value="Gluconeogen_factor"/>
</dbReference>
<dbReference type="Pfam" id="PF01933">
    <property type="entry name" value="CofD"/>
    <property type="match status" value="1"/>
</dbReference>
<dbReference type="PANTHER" id="PTHR30135:SF3">
    <property type="entry name" value="GLUCONEOGENESIS FACTOR-RELATED"/>
    <property type="match status" value="1"/>
</dbReference>
<sequence length="342" mass="38020">MTGCICCKEEIFLYKLIRNLFQFMKKKSVVVIGGGNGSSITIRALKDNKDVFDISAIISMTDSGGSSGRLRTELDALPPGDILRAVLSMSEFYDYENVLRPLFHRIRFEGVGKLDGHNLGNLFLTLSAEYSGDFILGVRALEQAVGAVGKVFPSTTDRADLAAELENGEKIFTEAAIDRPKYDRSIKIKKLSLTAPAKIYPEAAKAIEEADYVIFSAGSLYCSVIATVLPEGFSEVFVNSKAKLVFVAGNKYELDGETGPTRMCDCLWTLEEYLPKKIDKMIFNAHELTGKQKEYYAKKRWGVLDYNPELVRKTTVVGENFERETGGLDPEVLGKIFLRELV</sequence>
<dbReference type="STRING" id="1798697.A2373_03430"/>
<organism evidence="2 3">
    <name type="scientific">Candidatus Magasanikbacteria bacterium RIFOXYB1_FULL_40_15</name>
    <dbReference type="NCBI Taxonomy" id="1798697"/>
    <lineage>
        <taxon>Bacteria</taxon>
        <taxon>Candidatus Magasanikiibacteriota</taxon>
    </lineage>
</organism>
<name>A0A1F6NE23_9BACT</name>
<evidence type="ECO:0000313" key="2">
    <source>
        <dbReference type="EMBL" id="OGH82060.1"/>
    </source>
</evidence>